<comment type="subcellular location">
    <subcellularLocation>
        <location evidence="1 10">Mitochondrion matrix</location>
    </subcellularLocation>
</comment>
<keyword evidence="9 10" id="KW-0496">Mitochondrion</keyword>
<evidence type="ECO:0000256" key="8">
    <source>
        <dbReference type="ARBA" id="ARBA00022946"/>
    </source>
</evidence>
<gene>
    <name evidence="12" type="ORF">CVIRNUC_002052</name>
</gene>
<feature type="domain" description="Histidine kinase" evidence="11">
    <location>
        <begin position="273"/>
        <end position="413"/>
    </location>
</feature>
<evidence type="ECO:0000256" key="5">
    <source>
        <dbReference type="ARBA" id="ARBA00022741"/>
    </source>
</evidence>
<evidence type="ECO:0000256" key="4">
    <source>
        <dbReference type="ARBA" id="ARBA00022679"/>
    </source>
</evidence>
<dbReference type="SUPFAM" id="SSF55874">
    <property type="entry name" value="ATPase domain of HSP90 chaperone/DNA topoisomerase II/histidine kinase"/>
    <property type="match status" value="1"/>
</dbReference>
<evidence type="ECO:0000256" key="9">
    <source>
        <dbReference type="ARBA" id="ARBA00023128"/>
    </source>
</evidence>
<dbReference type="EMBL" id="CAUYUE010000003">
    <property type="protein sequence ID" value="CAK0751232.1"/>
    <property type="molecule type" value="Genomic_DNA"/>
</dbReference>
<comment type="caution">
    <text evidence="12">The sequence shown here is derived from an EMBL/GenBank/DDBJ whole genome shotgun (WGS) entry which is preliminary data.</text>
</comment>
<evidence type="ECO:0000256" key="3">
    <source>
        <dbReference type="ARBA" id="ARBA00022553"/>
    </source>
</evidence>
<dbReference type="AlphaFoldDB" id="A0AAV1HW90"/>
<evidence type="ECO:0000256" key="6">
    <source>
        <dbReference type="ARBA" id="ARBA00022777"/>
    </source>
</evidence>
<keyword evidence="7 10" id="KW-0067">ATP-binding</keyword>
<evidence type="ECO:0000313" key="13">
    <source>
        <dbReference type="Proteomes" id="UP001314263"/>
    </source>
</evidence>
<evidence type="ECO:0000259" key="11">
    <source>
        <dbReference type="PROSITE" id="PS50109"/>
    </source>
</evidence>
<dbReference type="EC" id="2.7.11.-" evidence="10"/>
<evidence type="ECO:0000256" key="1">
    <source>
        <dbReference type="ARBA" id="ARBA00004305"/>
    </source>
</evidence>
<dbReference type="GO" id="GO:0004740">
    <property type="term" value="F:pyruvate dehydrogenase (acetyl-transferring) kinase activity"/>
    <property type="evidence" value="ECO:0007669"/>
    <property type="project" value="TreeGrafter"/>
</dbReference>
<keyword evidence="8" id="KW-0809">Transit peptide</keyword>
<dbReference type="InterPro" id="IPR039028">
    <property type="entry name" value="BCKD/PDK"/>
</dbReference>
<dbReference type="SUPFAM" id="SSF69012">
    <property type="entry name" value="alpha-ketoacid dehydrogenase kinase, N-terminal domain"/>
    <property type="match status" value="1"/>
</dbReference>
<organism evidence="12 13">
    <name type="scientific">Coccomyxa viridis</name>
    <dbReference type="NCBI Taxonomy" id="1274662"/>
    <lineage>
        <taxon>Eukaryota</taxon>
        <taxon>Viridiplantae</taxon>
        <taxon>Chlorophyta</taxon>
        <taxon>core chlorophytes</taxon>
        <taxon>Trebouxiophyceae</taxon>
        <taxon>Trebouxiophyceae incertae sedis</taxon>
        <taxon>Coccomyxaceae</taxon>
        <taxon>Coccomyxa</taxon>
    </lineage>
</organism>
<dbReference type="InterPro" id="IPR005467">
    <property type="entry name" value="His_kinase_dom"/>
</dbReference>
<evidence type="ECO:0000256" key="10">
    <source>
        <dbReference type="RuleBase" id="RU366032"/>
    </source>
</evidence>
<evidence type="ECO:0000313" key="12">
    <source>
        <dbReference type="EMBL" id="CAK0751232.1"/>
    </source>
</evidence>
<sequence length="438" mass="48937">MRTLFVRKLLDWAPGTRQHLVSKKSFLGFNGPLHLSARHVWNDALRTEAILQDHFYDSTAEKYALQPVEALSLQQMLEFGRAALLDDSKILSSARHVQKELPKRLARRLMDLQFLPHIVVTNPHIRRVYNAYHHAFDTLRQMPEVQTREDNRQLTSVLQRLVDEHAPMLDALAAGFKECKLKPVVGPKLQLDAFLDGMLRSRISRRIMAEQHICLASSRPGFIGIICAEMSLPDAVRFAAQRTKQICTETFGAAPDVVISCSSSKVVKMPYIPTHLDYMLFELFKNSMRAVVNTCGSRSLPAIHVAICPAPNSVTLRISDQGGGIPEDSLDQVFQYGYTTVDDGNLSAQTQDGEMWAQMAERAALPGGPWRMGGLGFGLPLSRLYARYFGGDLRLVSMPGYGVDTYLSIQYLEGRWEESRVEPHTDAVSQSGSAVALP</sequence>
<dbReference type="Pfam" id="PF10436">
    <property type="entry name" value="BCDHK_Adom3"/>
    <property type="match status" value="1"/>
</dbReference>
<dbReference type="PANTHER" id="PTHR11947:SF20">
    <property type="entry name" value="[3-METHYL-2-OXOBUTANOATE DEHYDROGENASE [LIPOAMIDE]] KINASE, MITOCHONDRIAL"/>
    <property type="match status" value="1"/>
</dbReference>
<keyword evidence="6 10" id="KW-0418">Kinase</keyword>
<dbReference type="PRINTS" id="PR00344">
    <property type="entry name" value="BCTRLSENSOR"/>
</dbReference>
<dbReference type="PANTHER" id="PTHR11947">
    <property type="entry name" value="PYRUVATE DEHYDROGENASE KINASE"/>
    <property type="match status" value="1"/>
</dbReference>
<dbReference type="Gene3D" id="1.20.140.20">
    <property type="entry name" value="Alpha-ketoacid/pyruvate dehydrogenase kinase, N-terminal domain"/>
    <property type="match status" value="1"/>
</dbReference>
<dbReference type="PROSITE" id="PS50109">
    <property type="entry name" value="HIS_KIN"/>
    <property type="match status" value="1"/>
</dbReference>
<name>A0AAV1HW90_9CHLO</name>
<evidence type="ECO:0000256" key="7">
    <source>
        <dbReference type="ARBA" id="ARBA00022840"/>
    </source>
</evidence>
<accession>A0AAV1HW90</accession>
<keyword evidence="3" id="KW-0597">Phosphoprotein</keyword>
<dbReference type="InterPro" id="IPR036890">
    <property type="entry name" value="HATPase_C_sf"/>
</dbReference>
<dbReference type="Proteomes" id="UP001314263">
    <property type="component" value="Unassembled WGS sequence"/>
</dbReference>
<dbReference type="InterPro" id="IPR003594">
    <property type="entry name" value="HATPase_dom"/>
</dbReference>
<dbReference type="Gene3D" id="3.30.565.10">
    <property type="entry name" value="Histidine kinase-like ATPase, C-terminal domain"/>
    <property type="match status" value="1"/>
</dbReference>
<dbReference type="SMART" id="SM00387">
    <property type="entry name" value="HATPase_c"/>
    <property type="match status" value="1"/>
</dbReference>
<reference evidence="12 13" key="1">
    <citation type="submission" date="2023-10" db="EMBL/GenBank/DDBJ databases">
        <authorList>
            <person name="Maclean D."/>
            <person name="Macfadyen A."/>
        </authorList>
    </citation>
    <scope>NUCLEOTIDE SEQUENCE [LARGE SCALE GENOMIC DNA]</scope>
</reference>
<keyword evidence="13" id="KW-1185">Reference proteome</keyword>
<dbReference type="GO" id="GO:0010906">
    <property type="term" value="P:regulation of glucose metabolic process"/>
    <property type="evidence" value="ECO:0007669"/>
    <property type="project" value="TreeGrafter"/>
</dbReference>
<keyword evidence="5 10" id="KW-0547">Nucleotide-binding</keyword>
<evidence type="ECO:0000256" key="2">
    <source>
        <dbReference type="ARBA" id="ARBA00006155"/>
    </source>
</evidence>
<comment type="similarity">
    <text evidence="2 10">Belongs to the PDK/BCKDK protein kinase family.</text>
</comment>
<dbReference type="InterPro" id="IPR018955">
    <property type="entry name" value="BCDHK/PDK_N"/>
</dbReference>
<keyword evidence="4 10" id="KW-0808">Transferase</keyword>
<dbReference type="InterPro" id="IPR004358">
    <property type="entry name" value="Sig_transdc_His_kin-like_C"/>
</dbReference>
<dbReference type="GO" id="GO:0005759">
    <property type="term" value="C:mitochondrial matrix"/>
    <property type="evidence" value="ECO:0007669"/>
    <property type="project" value="UniProtKB-SubCell"/>
</dbReference>
<dbReference type="GO" id="GO:0005524">
    <property type="term" value="F:ATP binding"/>
    <property type="evidence" value="ECO:0007669"/>
    <property type="project" value="UniProtKB-UniRule"/>
</dbReference>
<dbReference type="Pfam" id="PF02518">
    <property type="entry name" value="HATPase_c"/>
    <property type="match status" value="1"/>
</dbReference>
<dbReference type="InterPro" id="IPR036784">
    <property type="entry name" value="AK/P_DHK_N_sf"/>
</dbReference>
<proteinExistence type="inferred from homology"/>
<protein>
    <recommendedName>
        <fullName evidence="10">Protein-serine/threonine kinase</fullName>
        <ecNumber evidence="10">2.7.11.-</ecNumber>
    </recommendedName>
</protein>